<gene>
    <name evidence="3" type="ORF">LCGC14_1777010</name>
</gene>
<feature type="compositionally biased region" description="Polar residues" evidence="1">
    <location>
        <begin position="8"/>
        <end position="20"/>
    </location>
</feature>
<feature type="non-terminal residue" evidence="3">
    <location>
        <position position="1"/>
    </location>
</feature>
<keyword evidence="2" id="KW-0812">Transmembrane</keyword>
<accession>A0A0F9GWP0</accession>
<feature type="region of interest" description="Disordered" evidence="1">
    <location>
        <begin position="1"/>
        <end position="29"/>
    </location>
</feature>
<name>A0A0F9GWP0_9ZZZZ</name>
<comment type="caution">
    <text evidence="3">The sequence shown here is derived from an EMBL/GenBank/DDBJ whole genome shotgun (WGS) entry which is preliminary data.</text>
</comment>
<organism evidence="3">
    <name type="scientific">marine sediment metagenome</name>
    <dbReference type="NCBI Taxonomy" id="412755"/>
    <lineage>
        <taxon>unclassified sequences</taxon>
        <taxon>metagenomes</taxon>
        <taxon>ecological metagenomes</taxon>
    </lineage>
</organism>
<reference evidence="3" key="1">
    <citation type="journal article" date="2015" name="Nature">
        <title>Complex archaea that bridge the gap between prokaryotes and eukaryotes.</title>
        <authorList>
            <person name="Spang A."/>
            <person name="Saw J.H."/>
            <person name="Jorgensen S.L."/>
            <person name="Zaremba-Niedzwiedzka K."/>
            <person name="Martijn J."/>
            <person name="Lind A.E."/>
            <person name="van Eijk R."/>
            <person name="Schleper C."/>
            <person name="Guy L."/>
            <person name="Ettema T.J."/>
        </authorList>
    </citation>
    <scope>NUCLEOTIDE SEQUENCE</scope>
</reference>
<evidence type="ECO:0000256" key="1">
    <source>
        <dbReference type="SAM" id="MobiDB-lite"/>
    </source>
</evidence>
<evidence type="ECO:0000256" key="2">
    <source>
        <dbReference type="SAM" id="Phobius"/>
    </source>
</evidence>
<dbReference type="EMBL" id="LAZR01016743">
    <property type="protein sequence ID" value="KKM03184.1"/>
    <property type="molecule type" value="Genomic_DNA"/>
</dbReference>
<keyword evidence="2" id="KW-1133">Transmembrane helix</keyword>
<evidence type="ECO:0000313" key="3">
    <source>
        <dbReference type="EMBL" id="KKM03184.1"/>
    </source>
</evidence>
<keyword evidence="2" id="KW-0472">Membrane</keyword>
<proteinExistence type="predicted"/>
<sequence>PSVVSPDSAPSCSGGTNTTPRQPPAERGTLHGKRTLFFWDELMKRKTIGLVITPHGTIERHNLDIESTVMWGETDRNMGRPAWLTPNSLRNTKKKSFVLLRSTTIVPFSVDGEDLIVDRGIKTRQAMTEQYHKQTSAAATKDSFIVLIGLLTVLILATITFLGVSAPFVIQQLRSQNESITQENQSPIEGSYFKHNEQWQGQDLVA</sequence>
<protein>
    <submittedName>
        <fullName evidence="3">Uncharacterized protein</fullName>
    </submittedName>
</protein>
<feature type="transmembrane region" description="Helical" evidence="2">
    <location>
        <begin position="144"/>
        <end position="170"/>
    </location>
</feature>
<dbReference type="AlphaFoldDB" id="A0A0F9GWP0"/>